<dbReference type="AlphaFoldDB" id="A0A2P5BNL9"/>
<dbReference type="Proteomes" id="UP000237105">
    <property type="component" value="Unassembled WGS sequence"/>
</dbReference>
<reference evidence="2" key="1">
    <citation type="submission" date="2016-06" db="EMBL/GenBank/DDBJ databases">
        <title>Parallel loss of symbiosis genes in relatives of nitrogen-fixing non-legume Parasponia.</title>
        <authorList>
            <person name="Van Velzen R."/>
            <person name="Holmer R."/>
            <person name="Bu F."/>
            <person name="Rutten L."/>
            <person name="Van Zeijl A."/>
            <person name="Liu W."/>
            <person name="Santuari L."/>
            <person name="Cao Q."/>
            <person name="Sharma T."/>
            <person name="Shen D."/>
            <person name="Roswanjaya Y."/>
            <person name="Wardhani T."/>
            <person name="Kalhor M.S."/>
            <person name="Jansen J."/>
            <person name="Van den Hoogen J."/>
            <person name="Gungor B."/>
            <person name="Hartog M."/>
            <person name="Hontelez J."/>
            <person name="Verver J."/>
            <person name="Yang W.-C."/>
            <person name="Schijlen E."/>
            <person name="Repin R."/>
            <person name="Schilthuizen M."/>
            <person name="Schranz E."/>
            <person name="Heidstra R."/>
            <person name="Miyata K."/>
            <person name="Fedorova E."/>
            <person name="Kohlen W."/>
            <person name="Bisseling T."/>
            <person name="Smit S."/>
            <person name="Geurts R."/>
        </authorList>
    </citation>
    <scope>NUCLEOTIDE SEQUENCE [LARGE SCALE GENOMIC DNA]</scope>
    <source>
        <strain evidence="2">cv. WU1-14</strain>
    </source>
</reference>
<protein>
    <submittedName>
        <fullName evidence="1">Uncharacterized protein</fullName>
    </submittedName>
</protein>
<evidence type="ECO:0000313" key="2">
    <source>
        <dbReference type="Proteomes" id="UP000237105"/>
    </source>
</evidence>
<dbReference type="EMBL" id="JXTB01000247">
    <property type="protein sequence ID" value="PON50334.1"/>
    <property type="molecule type" value="Genomic_DNA"/>
</dbReference>
<evidence type="ECO:0000313" key="1">
    <source>
        <dbReference type="EMBL" id="PON50334.1"/>
    </source>
</evidence>
<organism evidence="1 2">
    <name type="scientific">Parasponia andersonii</name>
    <name type="common">Sponia andersonii</name>
    <dbReference type="NCBI Taxonomy" id="3476"/>
    <lineage>
        <taxon>Eukaryota</taxon>
        <taxon>Viridiplantae</taxon>
        <taxon>Streptophyta</taxon>
        <taxon>Embryophyta</taxon>
        <taxon>Tracheophyta</taxon>
        <taxon>Spermatophyta</taxon>
        <taxon>Magnoliopsida</taxon>
        <taxon>eudicotyledons</taxon>
        <taxon>Gunneridae</taxon>
        <taxon>Pentapetalae</taxon>
        <taxon>rosids</taxon>
        <taxon>fabids</taxon>
        <taxon>Rosales</taxon>
        <taxon>Cannabaceae</taxon>
        <taxon>Parasponia</taxon>
    </lineage>
</organism>
<accession>A0A2P5BNL9</accession>
<sequence>MDPRYANWFHNGEEANSNENIEEVNLGDTYKLFRVAYEYEEDFSQRSEENTHEKFVEELEDAETPLFPSCTKYTKLSAMAGNSGGKSKLSRVDVWTKAHKKKSGIPIISEVGEALL</sequence>
<dbReference type="OrthoDB" id="1932595at2759"/>
<proteinExistence type="predicted"/>
<name>A0A2P5BNL9_PARAD</name>
<gene>
    <name evidence="1" type="ORF">PanWU01x14_224200</name>
</gene>
<keyword evidence="2" id="KW-1185">Reference proteome</keyword>
<comment type="caution">
    <text evidence="1">The sequence shown here is derived from an EMBL/GenBank/DDBJ whole genome shotgun (WGS) entry which is preliminary data.</text>
</comment>